<evidence type="ECO:0000313" key="2">
    <source>
        <dbReference type="EMBL" id="MBE9069435.1"/>
    </source>
</evidence>
<dbReference type="RefSeq" id="WP_193995339.1">
    <property type="nucleotide sequence ID" value="NZ_JADEXP010000273.1"/>
</dbReference>
<evidence type="ECO:0000256" key="1">
    <source>
        <dbReference type="SAM" id="MobiDB-lite"/>
    </source>
</evidence>
<feature type="compositionally biased region" description="Basic and acidic residues" evidence="1">
    <location>
        <begin position="13"/>
        <end position="40"/>
    </location>
</feature>
<dbReference type="EMBL" id="JADEXP010000273">
    <property type="protein sequence ID" value="MBE9069435.1"/>
    <property type="molecule type" value="Genomic_DNA"/>
</dbReference>
<keyword evidence="3" id="KW-1185">Reference proteome</keyword>
<gene>
    <name evidence="2" type="ORF">IQ260_22575</name>
</gene>
<accession>A0A928ZXW4</accession>
<dbReference type="AlphaFoldDB" id="A0A928ZXW4"/>
<dbReference type="Proteomes" id="UP000615026">
    <property type="component" value="Unassembled WGS sequence"/>
</dbReference>
<dbReference type="Pfam" id="PF20133">
    <property type="entry name" value="HHL1-like"/>
    <property type="match status" value="1"/>
</dbReference>
<organism evidence="2 3">
    <name type="scientific">Leptolyngbya cf. ectocarpi LEGE 11479</name>
    <dbReference type="NCBI Taxonomy" id="1828722"/>
    <lineage>
        <taxon>Bacteria</taxon>
        <taxon>Bacillati</taxon>
        <taxon>Cyanobacteriota</taxon>
        <taxon>Cyanophyceae</taxon>
        <taxon>Leptolyngbyales</taxon>
        <taxon>Leptolyngbyaceae</taxon>
        <taxon>Leptolyngbya group</taxon>
        <taxon>Leptolyngbya</taxon>
    </lineage>
</organism>
<feature type="region of interest" description="Disordered" evidence="1">
    <location>
        <begin position="1"/>
        <end position="40"/>
    </location>
</feature>
<dbReference type="InterPro" id="IPR045388">
    <property type="entry name" value="HHL1-like"/>
</dbReference>
<comment type="caution">
    <text evidence="2">The sequence shown here is derived from an EMBL/GenBank/DDBJ whole genome shotgun (WGS) entry which is preliminary data.</text>
</comment>
<protein>
    <submittedName>
        <fullName evidence="2">Uncharacterized protein</fullName>
    </submittedName>
</protein>
<evidence type="ECO:0000313" key="3">
    <source>
        <dbReference type="Proteomes" id="UP000615026"/>
    </source>
</evidence>
<sequence length="139" mass="15654">MASGFGKAQPKPKVSERTKRRQEASKEMDQRRSSGDPEFEVHIRIKDKKQWYPVGVVAVKRSVDIDRAIFASEEDLLQGAFRIYPILRKNRDNLEYGYRVKAFKDEPITLAVPPKPGIAGGVQAIADQVKNGVAGLFKR</sequence>
<proteinExistence type="predicted"/>
<name>A0A928ZXW4_LEPEC</name>
<reference evidence="2" key="1">
    <citation type="submission" date="2020-10" db="EMBL/GenBank/DDBJ databases">
        <authorList>
            <person name="Castelo-Branco R."/>
            <person name="Eusebio N."/>
            <person name="Adriana R."/>
            <person name="Vieira A."/>
            <person name="Brugerolle De Fraissinette N."/>
            <person name="Rezende De Castro R."/>
            <person name="Schneider M.P."/>
            <person name="Vasconcelos V."/>
            <person name="Leao P.N."/>
        </authorList>
    </citation>
    <scope>NUCLEOTIDE SEQUENCE</scope>
    <source>
        <strain evidence="2">LEGE 11479</strain>
    </source>
</reference>